<dbReference type="SUPFAM" id="SSF110087">
    <property type="entry name" value="DR1885-like metal-binding protein"/>
    <property type="match status" value="1"/>
</dbReference>
<accession>A0ABS8JJB6</accession>
<dbReference type="Gene3D" id="2.60.40.1890">
    <property type="entry name" value="PCu(A)C copper chaperone"/>
    <property type="match status" value="1"/>
</dbReference>
<reference evidence="2" key="1">
    <citation type="submission" date="2021-10" db="EMBL/GenBank/DDBJ databases">
        <authorList>
            <person name="Lyu M."/>
            <person name="Wang X."/>
            <person name="Meng X."/>
            <person name="Xu K."/>
        </authorList>
    </citation>
    <scope>NUCLEOTIDE SEQUENCE</scope>
    <source>
        <strain evidence="2">A6</strain>
    </source>
</reference>
<gene>
    <name evidence="2" type="ORF">LK996_11210</name>
</gene>
<feature type="chain" id="PRO_5045837426" evidence="1">
    <location>
        <begin position="25"/>
        <end position="154"/>
    </location>
</feature>
<dbReference type="InterPro" id="IPR036182">
    <property type="entry name" value="PCuAC_sf"/>
</dbReference>
<dbReference type="Proteomes" id="UP001165293">
    <property type="component" value="Unassembled WGS sequence"/>
</dbReference>
<dbReference type="InterPro" id="IPR007410">
    <property type="entry name" value="LpqE-like"/>
</dbReference>
<evidence type="ECO:0000313" key="3">
    <source>
        <dbReference type="Proteomes" id="UP001165293"/>
    </source>
</evidence>
<evidence type="ECO:0000313" key="2">
    <source>
        <dbReference type="EMBL" id="MCC8363637.1"/>
    </source>
</evidence>
<dbReference type="PANTHER" id="PTHR36302:SF1">
    <property type="entry name" value="COPPER CHAPERONE PCU(A)C"/>
    <property type="match status" value="1"/>
</dbReference>
<comment type="caution">
    <text evidence="2">The sequence shown here is derived from an EMBL/GenBank/DDBJ whole genome shotgun (WGS) entry which is preliminary data.</text>
</comment>
<dbReference type="RefSeq" id="WP_230527274.1">
    <property type="nucleotide sequence ID" value="NZ_JAJGAK010000002.1"/>
</dbReference>
<dbReference type="PANTHER" id="PTHR36302">
    <property type="entry name" value="BLR7088 PROTEIN"/>
    <property type="match status" value="1"/>
</dbReference>
<dbReference type="Pfam" id="PF04314">
    <property type="entry name" value="PCuAC"/>
    <property type="match status" value="1"/>
</dbReference>
<keyword evidence="3" id="KW-1185">Reference proteome</keyword>
<organism evidence="2 3">
    <name type="scientific">Noviluteimonas lactosilytica</name>
    <dbReference type="NCBI Taxonomy" id="2888523"/>
    <lineage>
        <taxon>Bacteria</taxon>
        <taxon>Pseudomonadati</taxon>
        <taxon>Pseudomonadota</taxon>
        <taxon>Gammaproteobacteria</taxon>
        <taxon>Lysobacterales</taxon>
        <taxon>Lysobacteraceae</taxon>
        <taxon>Noviluteimonas</taxon>
    </lineage>
</organism>
<dbReference type="EMBL" id="JAJGAK010000002">
    <property type="protein sequence ID" value="MCC8363637.1"/>
    <property type="molecule type" value="Genomic_DNA"/>
</dbReference>
<feature type="signal peptide" evidence="1">
    <location>
        <begin position="1"/>
        <end position="24"/>
    </location>
</feature>
<keyword evidence="1" id="KW-0732">Signal</keyword>
<sequence>MDAFRRTLASFAIVVAAVATPACAKEPAGKGACVPVVRDGWIRLVPGGMPMHGGFGRIDNTCDAPATITGAKSAAYGSVELHETKLVDGVSRMRAVPTLSIAANGNAEFEPGDLHMMLMDPVSPLKAGDKVTIDFALQDGRNVRGTFIVRAPGG</sequence>
<dbReference type="InterPro" id="IPR058248">
    <property type="entry name" value="Lxx211020-like"/>
</dbReference>
<name>A0ABS8JJB6_9GAMM</name>
<protein>
    <submittedName>
        <fullName evidence="2">Copper chaperone PCu(A)C</fullName>
    </submittedName>
</protein>
<proteinExistence type="predicted"/>
<evidence type="ECO:0000256" key="1">
    <source>
        <dbReference type="SAM" id="SignalP"/>
    </source>
</evidence>